<dbReference type="PROSITE" id="PS50194">
    <property type="entry name" value="FILAMIN_REPEAT"/>
    <property type="match status" value="1"/>
</dbReference>
<organism evidence="8 9">
    <name type="scientific">Emiliania huxleyi (strain CCMP1516)</name>
    <dbReference type="NCBI Taxonomy" id="280463"/>
    <lineage>
        <taxon>Eukaryota</taxon>
        <taxon>Haptista</taxon>
        <taxon>Haptophyta</taxon>
        <taxon>Prymnesiophyceae</taxon>
        <taxon>Isochrysidales</taxon>
        <taxon>Noelaerhabdaceae</taxon>
        <taxon>Emiliania</taxon>
    </lineage>
</organism>
<sequence length="2446" mass="263964">MTSCAVVSIEGGPTCASNPPLLEGAVDFACVVKEVFQPVSAGRAFVLQGEAGRCTQEYIEINGRKYCGDDAPVRVAPRDGVIRWVWHGSGRASGWELCWAGDGTPGGDCWGCEELEEALMAQLGSGGRRTILITFSPGARITLRRQLSVGHGANVSIVSPSGDAVIEAESGASLITVEPHATLIVEGVTLTHIDGDSDDDELVGRGAESEDNLGRPMQEPEVGGAIFVRAGASLMLRHCTVADMHGSYGGGIAVKGRALVIDSSFTGCRAWQGGAIYTDGDSANATLIRSRIHDCIADTGGAIYVGVGGRAQLFDSNISECKAAGDGGAIASFSRLVVTRGSISQCHASSGGAIAARHEPENQLGGPGGELGGPDGEVGGPDGEVGGPDGEAAPSDRDAHLNINNVSISSCTAGRGGALFLSAVVGRMRSCHIKGCTALTQDEAAARGGGMFVEKMSDLDIEQSRFSDCRAAGEDAIGGGLDVSTRGANVRLSGSIFEGCSSDGAGGAISIRHGAMLSARHCSVLDSHAAGGPGGALLAEERARGPNGDRARAALADLSLSGCRGTAGGRREDARGAAIYVGTGAEVSLTKADVVHECGEGPILEAQGSGELTVRGLNVSMSGCQDGDPSAALLVPLDTCGDKHFRTAGASKASSMCAEGATCVDVVAFAARRNLPGEISAHCRFPVGCRADPNKEDVGPELAPYEQGCLTSLTSRLQAVQDGFSVDLVKDSAKATVETIQASLFTQGSDWLKAESGNYTWEILPGLPRWVINTTTGGEIESELLHKSILIPLYLDPTNLREGETHKADLRVRVVTATAETFSIPIRANVFAEPAMLQLEPRDSTSRGLVGESQEFEITARDQGGLELAHDVLKPSPGPTRMWEMHYNVSGLAEEDQDKIDVQFDHQQLGSYIVTVTPAIAGDYNISVVLRSANESVQMAEPIEIRAHGRSVPPLPPAASQVSKGLLAAIIVLACSFVIALIAFRVRAYCTRRRLRPTEISARLLQIMDVNIRWVFRRMRGRLRTLWSLLYTAPEWAVGRWVICSTTTLRALCWLQFAFRALPVVEAVAASVDMASLVSNCSSFTPVHADQATAERFVLWASVVDAAYCTLAALVEFAFFQRVFRGHSTPDLMLAAVVTMLVSFGFFLTGVVAKRRMDDGDLVLRPSEHGLLPDTAVTATVSASVAVSVVFGLFGLRMRYEYDWRALSRYGLEPKMFKRYHLARLFWATLALDTSAGLFFACSIAGNSVMTHDLRMCSDNEYPVDRAIPGLAVAGASLMLHALFDALLFMFARREQGNASRLLLALGLLSPVGGVAFSFLEVPFIYQPSGAESVLVYRSACDLAIALTIVATRLLLLRLWHWLRQRVFGRNIMPSIANARRDAILRLVGPLNLEPQYLDAIRHAARGQKVLLTIETVIPSPTWEAPVAAHVSVGGDVPDSAPASLGPADLERASRAAAASLGLAEPTSAAARLSDGRSSLPTHHDVSRLRRRMAERYMILSPHTGRLRWSYTGYIGVEQVLEIGCHAIRDTATVFGGTGTGFEHVMDGIRVGQRHHSGDGVGEIFHNKQRPTSSSERSNPQPRRMWSRDKSLSFKMQLPGTISGATRHLIFVVCLGIHGSIMRLWIECADDRHAQMWLDGLSVALQLWPRVQANPSELQWLRDVFDAADVDKTGLLVYTEFDQLLGAANMDGDYERASLEGALNEAECSDSQSEGFAKPLNFTQVANLLLQLQMRYDDELADVFMRYCDTPTAVTSPSAGPGHVQEAFMTLDGWMEFWREEQDGTEGSMSAVEARAAYEAYCYERHMAERVRRGAATPARPEISLVEFHKLLQFAANHAIDPRKVAPLSDEELRHPLAHYWINSSHNSYLVGNQLTSRSSSEMYRRILLEGGRCVEIDITDGADGDPEVTHVHSFTSRLKFGEVIKAVRAEAFSSSQLPVIISIEMHCGQEQQQRCADLLYRTFGDALVLPEEISELSLTPFDLRGRLIIKGKPASRIRRRHPGVAQSSSYESIVSGRSLLSERPGGRSGRSAAESGDLAEHPAMPPSPEESQAVGRGGRRLPSIALRTYRKAMTRLSAPYQLAKKAHGVERYVDPAMARVTAMRAFRLSDSPTSWALPVVSIVEGKVESMDQGNEEFAWDFSSTLCRAYPGRSRLTSDNMDPLTAWRLGIHMVALNHQTNDLPLQLNRALFALGASQGYLLKPPEMRRGESWPPHRKTLRRVSLKVLTINRLPTRREHRPRKSSAAHHAYESELSGTPTPPNPAGAVQSPIVQIELHAIGGFSCVSPTLPVPQRTAQRIRVHRRHTNAHIHCLAAEPDTTFLHVAVLDGETLVAYEAAVLSTLRPGYRCVPLRDPQGTPIDLCNLIVHIEIGEEPHVWAEVQELRAELARKAEALEELEAELAAVRRRDGAASGARAPLLSSPGRHAYVSSALAASASVVRAYEV</sequence>
<feature type="compositionally biased region" description="Gly residues" evidence="4">
    <location>
        <begin position="365"/>
        <end position="389"/>
    </location>
</feature>
<dbReference type="InterPro" id="IPR011050">
    <property type="entry name" value="Pectin_lyase_fold/virulence"/>
</dbReference>
<evidence type="ECO:0000256" key="3">
    <source>
        <dbReference type="SAM" id="Coils"/>
    </source>
</evidence>
<dbReference type="InterPro" id="IPR011992">
    <property type="entry name" value="EF-hand-dom_pair"/>
</dbReference>
<feature type="region of interest" description="Disordered" evidence="4">
    <location>
        <begin position="2231"/>
        <end position="2266"/>
    </location>
</feature>
<dbReference type="EnsemblProtists" id="EOD09707">
    <property type="protein sequence ID" value="EOD09707"/>
    <property type="gene ID" value="EMIHUDRAFT_248696"/>
</dbReference>
<dbReference type="InterPro" id="IPR035892">
    <property type="entry name" value="C2_domain_sf"/>
</dbReference>
<name>A0A0D3IEM2_EMIH1</name>
<feature type="repeat" description="Filamin" evidence="1">
    <location>
        <begin position="846"/>
        <end position="947"/>
    </location>
</feature>
<dbReference type="EC" id="3.1.4.11" evidence="2"/>
<dbReference type="STRING" id="2903.R1BJP2"/>
<keyword evidence="5" id="KW-0812">Transmembrane</keyword>
<keyword evidence="9" id="KW-1185">Reference proteome</keyword>
<dbReference type="GO" id="GO:0005509">
    <property type="term" value="F:calcium ion binding"/>
    <property type="evidence" value="ECO:0007669"/>
    <property type="project" value="InterPro"/>
</dbReference>
<dbReference type="InterPro" id="IPR000909">
    <property type="entry name" value="PLipase_C_PInositol-sp_X_dom"/>
</dbReference>
<protein>
    <recommendedName>
        <fullName evidence="2">Phosphoinositide phospholipase C</fullName>
        <ecNumber evidence="2">3.1.4.11</ecNumber>
    </recommendedName>
</protein>
<feature type="transmembrane region" description="Helical" evidence="5">
    <location>
        <begin position="1302"/>
        <end position="1320"/>
    </location>
</feature>
<feature type="domain" description="EF-hand" evidence="7">
    <location>
        <begin position="1656"/>
        <end position="1691"/>
    </location>
</feature>
<feature type="compositionally biased region" description="Polar residues" evidence="4">
    <location>
        <begin position="1570"/>
        <end position="1581"/>
    </location>
</feature>
<feature type="transmembrane region" description="Helical" evidence="5">
    <location>
        <begin position="1267"/>
        <end position="1290"/>
    </location>
</feature>
<proteinExistence type="predicted"/>
<keyword evidence="3" id="KW-0175">Coiled coil</keyword>
<dbReference type="InterPro" id="IPR039448">
    <property type="entry name" value="Beta_helix"/>
</dbReference>
<dbReference type="HOGENOM" id="CLU_228928_0_0_1"/>
<reference evidence="8" key="2">
    <citation type="submission" date="2024-10" db="UniProtKB">
        <authorList>
            <consortium name="EnsemblProtists"/>
        </authorList>
    </citation>
    <scope>IDENTIFICATION</scope>
</reference>
<comment type="catalytic activity">
    <reaction evidence="2">
        <text>a 1,2-diacyl-sn-glycero-3-phospho-(1D-myo-inositol-4,5-bisphosphate) + H2O = 1D-myo-inositol 1,4,5-trisphosphate + a 1,2-diacyl-sn-glycerol + H(+)</text>
        <dbReference type="Rhea" id="RHEA:33179"/>
        <dbReference type="ChEBI" id="CHEBI:15377"/>
        <dbReference type="ChEBI" id="CHEBI:15378"/>
        <dbReference type="ChEBI" id="CHEBI:17815"/>
        <dbReference type="ChEBI" id="CHEBI:58456"/>
        <dbReference type="ChEBI" id="CHEBI:203600"/>
        <dbReference type="EC" id="3.1.4.11"/>
    </reaction>
</comment>
<dbReference type="Pfam" id="PF13229">
    <property type="entry name" value="Beta_helix"/>
    <property type="match status" value="1"/>
</dbReference>
<feature type="transmembrane region" description="Helical" evidence="5">
    <location>
        <begin position="1605"/>
        <end position="1626"/>
    </location>
</feature>
<evidence type="ECO:0000259" key="6">
    <source>
        <dbReference type="PROSITE" id="PS50008"/>
    </source>
</evidence>
<dbReference type="Gene3D" id="3.20.20.190">
    <property type="entry name" value="Phosphatidylinositol (PI) phosphodiesterase"/>
    <property type="match status" value="1"/>
</dbReference>
<dbReference type="Gene3D" id="2.60.40.10">
    <property type="entry name" value="Immunoglobulins"/>
    <property type="match status" value="1"/>
</dbReference>
<dbReference type="GO" id="GO:0016042">
    <property type="term" value="P:lipid catabolic process"/>
    <property type="evidence" value="ECO:0007669"/>
    <property type="project" value="UniProtKB-KW"/>
</dbReference>
<dbReference type="PROSITE" id="PS50222">
    <property type="entry name" value="EF_HAND_2"/>
    <property type="match status" value="1"/>
</dbReference>
<dbReference type="Pfam" id="PF00388">
    <property type="entry name" value="PI-PLC-X"/>
    <property type="match status" value="1"/>
</dbReference>
<dbReference type="InterPro" id="IPR002048">
    <property type="entry name" value="EF_hand_dom"/>
</dbReference>
<dbReference type="InterPro" id="IPR001711">
    <property type="entry name" value="PLipase_C_Pinositol-sp_Y"/>
</dbReference>
<dbReference type="SUPFAM" id="SSF47473">
    <property type="entry name" value="EF-hand"/>
    <property type="match status" value="1"/>
</dbReference>
<reference evidence="9" key="1">
    <citation type="journal article" date="2013" name="Nature">
        <title>Pan genome of the phytoplankton Emiliania underpins its global distribution.</title>
        <authorList>
            <person name="Read B.A."/>
            <person name="Kegel J."/>
            <person name="Klute M.J."/>
            <person name="Kuo A."/>
            <person name="Lefebvre S.C."/>
            <person name="Maumus F."/>
            <person name="Mayer C."/>
            <person name="Miller J."/>
            <person name="Monier A."/>
            <person name="Salamov A."/>
            <person name="Young J."/>
            <person name="Aguilar M."/>
            <person name="Claverie J.M."/>
            <person name="Frickenhaus S."/>
            <person name="Gonzalez K."/>
            <person name="Herman E.K."/>
            <person name="Lin Y.C."/>
            <person name="Napier J."/>
            <person name="Ogata H."/>
            <person name="Sarno A.F."/>
            <person name="Shmutz J."/>
            <person name="Schroeder D."/>
            <person name="de Vargas C."/>
            <person name="Verret F."/>
            <person name="von Dassow P."/>
            <person name="Valentin K."/>
            <person name="Van de Peer Y."/>
            <person name="Wheeler G."/>
            <person name="Dacks J.B."/>
            <person name="Delwiche C.F."/>
            <person name="Dyhrman S.T."/>
            <person name="Glockner G."/>
            <person name="John U."/>
            <person name="Richards T."/>
            <person name="Worden A.Z."/>
            <person name="Zhang X."/>
            <person name="Grigoriev I.V."/>
            <person name="Allen A.E."/>
            <person name="Bidle K."/>
            <person name="Borodovsky M."/>
            <person name="Bowler C."/>
            <person name="Brownlee C."/>
            <person name="Cock J.M."/>
            <person name="Elias M."/>
            <person name="Gladyshev V.N."/>
            <person name="Groth M."/>
            <person name="Guda C."/>
            <person name="Hadaegh A."/>
            <person name="Iglesias-Rodriguez M.D."/>
            <person name="Jenkins J."/>
            <person name="Jones B.M."/>
            <person name="Lawson T."/>
            <person name="Leese F."/>
            <person name="Lindquist E."/>
            <person name="Lobanov A."/>
            <person name="Lomsadze A."/>
            <person name="Malik S.B."/>
            <person name="Marsh M.E."/>
            <person name="Mackinder L."/>
            <person name="Mock T."/>
            <person name="Mueller-Roeber B."/>
            <person name="Pagarete A."/>
            <person name="Parker M."/>
            <person name="Probert I."/>
            <person name="Quesneville H."/>
            <person name="Raines C."/>
            <person name="Rensing S.A."/>
            <person name="Riano-Pachon D.M."/>
            <person name="Richier S."/>
            <person name="Rokitta S."/>
            <person name="Shiraiwa Y."/>
            <person name="Soanes D.M."/>
            <person name="van der Giezen M."/>
            <person name="Wahlund T.M."/>
            <person name="Williams B."/>
            <person name="Wilson W."/>
            <person name="Wolfe G."/>
            <person name="Wurch L.L."/>
        </authorList>
    </citation>
    <scope>NUCLEOTIDE SEQUENCE</scope>
</reference>
<feature type="region of interest" description="Disordered" evidence="4">
    <location>
        <begin position="1560"/>
        <end position="1586"/>
    </location>
</feature>
<feature type="compositionally biased region" description="Basic residues" evidence="4">
    <location>
        <begin position="2237"/>
        <end position="2246"/>
    </location>
</feature>
<dbReference type="PROSITE" id="PS50007">
    <property type="entry name" value="PIPLC_X_DOMAIN"/>
    <property type="match status" value="1"/>
</dbReference>
<evidence type="ECO:0000256" key="1">
    <source>
        <dbReference type="PROSITE-ProRule" id="PRU00087"/>
    </source>
</evidence>
<evidence type="ECO:0000256" key="5">
    <source>
        <dbReference type="SAM" id="Phobius"/>
    </source>
</evidence>
<dbReference type="SMART" id="SM00149">
    <property type="entry name" value="PLCYc"/>
    <property type="match status" value="1"/>
</dbReference>
<dbReference type="KEGG" id="ehx:EMIHUDRAFT_248696"/>
<dbReference type="PANTHER" id="PTHR10336">
    <property type="entry name" value="PHOSPHOINOSITIDE-SPECIFIC PHOSPHOLIPASE C FAMILY PROTEIN"/>
    <property type="match status" value="1"/>
</dbReference>
<dbReference type="GO" id="GO:0051209">
    <property type="term" value="P:release of sequestered calcium ion into cytosol"/>
    <property type="evidence" value="ECO:0007669"/>
    <property type="project" value="TreeGrafter"/>
</dbReference>
<dbReference type="InterPro" id="IPR001192">
    <property type="entry name" value="PI-PLC_fam"/>
</dbReference>
<dbReference type="InterPro" id="IPR017868">
    <property type="entry name" value="Filamin/ABP280_repeat-like"/>
</dbReference>
<evidence type="ECO:0000256" key="2">
    <source>
        <dbReference type="RuleBase" id="RU361133"/>
    </source>
</evidence>
<feature type="transmembrane region" description="Helical" evidence="5">
    <location>
        <begin position="1097"/>
        <end position="1120"/>
    </location>
</feature>
<dbReference type="RefSeq" id="XP_005762136.1">
    <property type="nucleotide sequence ID" value="XM_005762079.1"/>
</dbReference>
<feature type="transmembrane region" description="Helical" evidence="5">
    <location>
        <begin position="1132"/>
        <end position="1153"/>
    </location>
</feature>
<keyword evidence="2" id="KW-0443">Lipid metabolism</keyword>
<dbReference type="SUPFAM" id="SSF51695">
    <property type="entry name" value="PLC-like phosphodiesterases"/>
    <property type="match status" value="1"/>
</dbReference>
<dbReference type="PROSITE" id="PS50008">
    <property type="entry name" value="PIPLC_Y_DOMAIN"/>
    <property type="match status" value="1"/>
</dbReference>
<evidence type="ECO:0000313" key="8">
    <source>
        <dbReference type="EnsemblProtists" id="EOD09707"/>
    </source>
</evidence>
<dbReference type="GO" id="GO:0004435">
    <property type="term" value="F:phosphatidylinositol-4,5-bisphosphate phospholipase C activity"/>
    <property type="evidence" value="ECO:0007669"/>
    <property type="project" value="UniProtKB-EC"/>
</dbReference>
<dbReference type="SMART" id="SM00148">
    <property type="entry name" value="PLCXc"/>
    <property type="match status" value="1"/>
</dbReference>
<dbReference type="Gene3D" id="2.60.40.150">
    <property type="entry name" value="C2 domain"/>
    <property type="match status" value="1"/>
</dbReference>
<evidence type="ECO:0000256" key="4">
    <source>
        <dbReference type="SAM" id="MobiDB-lite"/>
    </source>
</evidence>
<feature type="region of interest" description="Disordered" evidence="4">
    <location>
        <begin position="2017"/>
        <end position="2059"/>
    </location>
</feature>
<dbReference type="InterPro" id="IPR012334">
    <property type="entry name" value="Pectin_lyas_fold"/>
</dbReference>
<dbReference type="Proteomes" id="UP000013827">
    <property type="component" value="Unassembled WGS sequence"/>
</dbReference>
<dbReference type="SUPFAM" id="SSF51126">
    <property type="entry name" value="Pectin lyase-like"/>
    <property type="match status" value="2"/>
</dbReference>
<dbReference type="GeneID" id="17255859"/>
<feature type="transmembrane region" description="Helical" evidence="5">
    <location>
        <begin position="1225"/>
        <end position="1247"/>
    </location>
</feature>
<dbReference type="PRINTS" id="PR00390">
    <property type="entry name" value="PHPHLIPASEC"/>
</dbReference>
<dbReference type="GO" id="GO:0048015">
    <property type="term" value="P:phosphatidylinositol-mediated signaling"/>
    <property type="evidence" value="ECO:0007669"/>
    <property type="project" value="TreeGrafter"/>
</dbReference>
<dbReference type="Pfam" id="PF00387">
    <property type="entry name" value="PI-PLC-Y"/>
    <property type="match status" value="1"/>
</dbReference>
<dbReference type="CDD" id="cd08558">
    <property type="entry name" value="PI-PLCc_eukaryota"/>
    <property type="match status" value="1"/>
</dbReference>
<keyword evidence="2" id="KW-0378">Hydrolase</keyword>
<dbReference type="InterPro" id="IPR013783">
    <property type="entry name" value="Ig-like_fold"/>
</dbReference>
<feature type="transmembrane region" description="Helical" evidence="5">
    <location>
        <begin position="966"/>
        <end position="986"/>
    </location>
</feature>
<keyword evidence="5" id="KW-1133">Transmembrane helix</keyword>
<feature type="compositionally biased region" description="Low complexity" evidence="4">
    <location>
        <begin position="2017"/>
        <end position="2037"/>
    </location>
</feature>
<evidence type="ECO:0000259" key="7">
    <source>
        <dbReference type="PROSITE" id="PS50222"/>
    </source>
</evidence>
<feature type="transmembrane region" description="Helical" evidence="5">
    <location>
        <begin position="1335"/>
        <end position="1356"/>
    </location>
</feature>
<keyword evidence="5" id="KW-0472">Membrane</keyword>
<feature type="coiled-coil region" evidence="3">
    <location>
        <begin position="2379"/>
        <end position="2409"/>
    </location>
</feature>
<dbReference type="PANTHER" id="PTHR10336:SF82">
    <property type="entry name" value="PHOSPHOINOSITIDE PHOSPHOLIPASE C"/>
    <property type="match status" value="1"/>
</dbReference>
<dbReference type="PaxDb" id="2903-EOD09707"/>
<feature type="transmembrane region" description="Helical" evidence="5">
    <location>
        <begin position="1176"/>
        <end position="1196"/>
    </location>
</feature>
<keyword evidence="2" id="KW-0442">Lipid degradation</keyword>
<dbReference type="eggNOG" id="KOG0169">
    <property type="taxonomic scope" value="Eukaryota"/>
</dbReference>
<feature type="region of interest" description="Disordered" evidence="4">
    <location>
        <begin position="358"/>
        <end position="397"/>
    </location>
</feature>
<feature type="domain" description="PI-PLC Y-box" evidence="6">
    <location>
        <begin position="2105"/>
        <end position="2208"/>
    </location>
</feature>
<dbReference type="Gene3D" id="2.160.20.10">
    <property type="entry name" value="Single-stranded right-handed beta-helix, Pectin lyase-like"/>
    <property type="match status" value="1"/>
</dbReference>
<accession>A0A0D3IEM2</accession>
<evidence type="ECO:0000313" key="9">
    <source>
        <dbReference type="Proteomes" id="UP000013827"/>
    </source>
</evidence>
<dbReference type="InterPro" id="IPR017946">
    <property type="entry name" value="PLC-like_Pdiesterase_TIM-brl"/>
</dbReference>